<dbReference type="PIRSF" id="PIRSF001394">
    <property type="entry name" value="Fe_dep_fumar_hy"/>
    <property type="match status" value="1"/>
</dbReference>
<dbReference type="GO" id="GO:0051539">
    <property type="term" value="F:4 iron, 4 sulfur cluster binding"/>
    <property type="evidence" value="ECO:0007669"/>
    <property type="project" value="UniProtKB-UniRule"/>
</dbReference>
<proteinExistence type="inferred from homology"/>
<keyword evidence="7 10" id="KW-0408">Iron</keyword>
<evidence type="ECO:0000256" key="6">
    <source>
        <dbReference type="ARBA" id="ARBA00022723"/>
    </source>
</evidence>
<evidence type="ECO:0000256" key="4">
    <source>
        <dbReference type="ARBA" id="ARBA00011738"/>
    </source>
</evidence>
<evidence type="ECO:0000256" key="2">
    <source>
        <dbReference type="ARBA" id="ARBA00001966"/>
    </source>
</evidence>
<dbReference type="InterPro" id="IPR004646">
    <property type="entry name" value="Fe-S_hydro-lyase_TtdA-typ_cat"/>
</dbReference>
<comment type="function">
    <text evidence="10">Catalyzes the reversible hydration of fumarate to (S)-malate.</text>
</comment>
<dbReference type="EMBL" id="CP038441">
    <property type="protein sequence ID" value="QJT22119.1"/>
    <property type="molecule type" value="Genomic_DNA"/>
</dbReference>
<keyword evidence="9 10" id="KW-0456">Lyase</keyword>
<feature type="domain" description="Fe-S hydro-lyase tartrate dehydratase beta-type catalytic" evidence="13">
    <location>
        <begin position="288"/>
        <end position="490"/>
    </location>
</feature>
<dbReference type="SUPFAM" id="SSF117457">
    <property type="entry name" value="FumA C-terminal domain-like"/>
    <property type="match status" value="1"/>
</dbReference>
<evidence type="ECO:0000256" key="1">
    <source>
        <dbReference type="ARBA" id="ARBA00000929"/>
    </source>
</evidence>
<dbReference type="InterPro" id="IPR036660">
    <property type="entry name" value="Fe-S_hydroAse_TtdB_cat_sf"/>
</dbReference>
<dbReference type="NCBIfam" id="TIGR00723">
    <property type="entry name" value="ttdB_fumA_fumB"/>
    <property type="match status" value="1"/>
</dbReference>
<evidence type="ECO:0000256" key="7">
    <source>
        <dbReference type="ARBA" id="ARBA00023004"/>
    </source>
</evidence>
<evidence type="ECO:0000256" key="11">
    <source>
        <dbReference type="SAM" id="MobiDB-lite"/>
    </source>
</evidence>
<evidence type="ECO:0000313" key="14">
    <source>
        <dbReference type="EMBL" id="QJT22119.1"/>
    </source>
</evidence>
<dbReference type="Pfam" id="PF05683">
    <property type="entry name" value="Fumerase_C"/>
    <property type="match status" value="1"/>
</dbReference>
<evidence type="ECO:0000256" key="8">
    <source>
        <dbReference type="ARBA" id="ARBA00023014"/>
    </source>
</evidence>
<protein>
    <recommendedName>
        <fullName evidence="10">Fumarate hydratase class I</fullName>
        <ecNumber evidence="10">4.2.1.2</ecNumber>
    </recommendedName>
</protein>
<dbReference type="InterPro" id="IPR004647">
    <property type="entry name" value="Fe-S_hydro-lyase_TtdB-typ_cat"/>
</dbReference>
<dbReference type="InterPro" id="IPR011167">
    <property type="entry name" value="Fe_dep_fumarate_hydratase"/>
</dbReference>
<dbReference type="RefSeq" id="WP_171276244.1">
    <property type="nucleotide sequence ID" value="NZ_CAWPJG010000001.1"/>
</dbReference>
<name>A0A6M4YAL1_AERME</name>
<keyword evidence="6 10" id="KW-0479">Metal-binding</keyword>
<dbReference type="PANTHER" id="PTHR43351:SF2">
    <property type="entry name" value="L(+)-TARTRATE DEHYDRATASE SUBUNIT BETA-RELATED"/>
    <property type="match status" value="1"/>
</dbReference>
<reference evidence="14 15" key="1">
    <citation type="submission" date="2019-03" db="EMBL/GenBank/DDBJ databases">
        <title>Novel transposon Tn6433 accelerates the dissemination of tet(E) in Aeromonas from aerobic biofilm under oxytetracycline stress.</title>
        <authorList>
            <person name="Shi Y."/>
            <person name="Tian Z."/>
            <person name="Zhang Y."/>
            <person name="Zhang H."/>
            <person name="Yang M."/>
        </authorList>
    </citation>
    <scope>NUCLEOTIDE SEQUENCE [LARGE SCALE GENOMIC DNA]</scope>
    <source>
        <strain evidence="14 15">T0.1-19</strain>
    </source>
</reference>
<evidence type="ECO:0000256" key="3">
    <source>
        <dbReference type="ARBA" id="ARBA00008876"/>
    </source>
</evidence>
<dbReference type="PANTHER" id="PTHR43351">
    <property type="entry name" value="L(+)-TARTRATE DEHYDRATASE SUBUNIT BETA"/>
    <property type="match status" value="1"/>
</dbReference>
<accession>A0A6M4YAL1</accession>
<dbReference type="EC" id="4.2.1.2" evidence="10"/>
<evidence type="ECO:0000259" key="13">
    <source>
        <dbReference type="Pfam" id="PF05683"/>
    </source>
</evidence>
<keyword evidence="5 10" id="KW-0004">4Fe-4S</keyword>
<gene>
    <name evidence="14" type="ORF">E4184_12265</name>
</gene>
<dbReference type="Pfam" id="PF05681">
    <property type="entry name" value="Fumerase"/>
    <property type="match status" value="1"/>
</dbReference>
<comment type="similarity">
    <text evidence="3 10">Belongs to the class-I fumarase family.</text>
</comment>
<organism evidence="14 15">
    <name type="scientific">Aeromonas media</name>
    <dbReference type="NCBI Taxonomy" id="651"/>
    <lineage>
        <taxon>Bacteria</taxon>
        <taxon>Pseudomonadati</taxon>
        <taxon>Pseudomonadota</taxon>
        <taxon>Gammaproteobacteria</taxon>
        <taxon>Aeromonadales</taxon>
        <taxon>Aeromonadaceae</taxon>
        <taxon>Aeromonas</taxon>
    </lineage>
</organism>
<comment type="catalytic activity">
    <reaction evidence="1 10">
        <text>(S)-malate = fumarate + H2O</text>
        <dbReference type="Rhea" id="RHEA:12460"/>
        <dbReference type="ChEBI" id="CHEBI:15377"/>
        <dbReference type="ChEBI" id="CHEBI:15589"/>
        <dbReference type="ChEBI" id="CHEBI:29806"/>
        <dbReference type="EC" id="4.2.1.2"/>
    </reaction>
</comment>
<comment type="subunit">
    <text evidence="4 10">Homodimer.</text>
</comment>
<keyword evidence="8 10" id="KW-0411">Iron-sulfur</keyword>
<feature type="region of interest" description="Disordered" evidence="11">
    <location>
        <begin position="100"/>
        <end position="125"/>
    </location>
</feature>
<dbReference type="GO" id="GO:0046872">
    <property type="term" value="F:metal ion binding"/>
    <property type="evidence" value="ECO:0007669"/>
    <property type="project" value="UniProtKB-UniRule"/>
</dbReference>
<dbReference type="AlphaFoldDB" id="A0A6M4YAL1"/>
<dbReference type="Proteomes" id="UP000501427">
    <property type="component" value="Chromosome"/>
</dbReference>
<dbReference type="GO" id="GO:0006091">
    <property type="term" value="P:generation of precursor metabolites and energy"/>
    <property type="evidence" value="ECO:0007669"/>
    <property type="project" value="InterPro"/>
</dbReference>
<feature type="domain" description="Fe-S hydro-lyase tartrate dehydratase alpha-type catalytic" evidence="12">
    <location>
        <begin position="11"/>
        <end position="284"/>
    </location>
</feature>
<evidence type="ECO:0000313" key="15">
    <source>
        <dbReference type="Proteomes" id="UP000501427"/>
    </source>
</evidence>
<dbReference type="NCBIfam" id="TIGR00722">
    <property type="entry name" value="ttdA_fumA_fumB"/>
    <property type="match status" value="1"/>
</dbReference>
<comment type="cofactor">
    <cofactor evidence="2 10">
        <name>[4Fe-4S] cluster</name>
        <dbReference type="ChEBI" id="CHEBI:49883"/>
    </cofactor>
</comment>
<dbReference type="GO" id="GO:0004333">
    <property type="term" value="F:fumarate hydratase activity"/>
    <property type="evidence" value="ECO:0007669"/>
    <property type="project" value="UniProtKB-UniRule"/>
</dbReference>
<sequence>MSIIRKQDFIDSIADALQYISFYHPLDFVQAAKAAYDREINPAAKDALAQILINSRMSAEGHRPLCQDTGIVTCFVKIGMQVQWDSDMTVQEMVDEGTRRAYTNPDNPLRASVLADPAGSRKNTKDNAPAVVHIEMIQGDKVEVSIAAKGGGSENKSKMVMLNPSDDVVEWVLKTVPTMGAGWCPPGMLGIGIGGTAEKAAVLAKEALMEHIDIQELIARGPETTEEKLRVELYDKVNRLGIGAQGLGGLTTVLDVKVKSAPTHAASKPVVMIPNCAATRHVHFELDGSGPAELTPPRLSDWPEITREAGGNVRRVNVDGITKAELASWKSGDTVLLSGKILTGRDAAHKRIADMLKNGEGLPEGVDFTNRFIYYVGPVDAVRDEVVGPAGPTTSTRMDKFTDMMLGETGLIGMIGKSERGPKTVESIKQHQAVYLMAVGGAAYLVAKAIKKARVVAFADLGMEAIYEFEVEDMPVTVAVDSQGNNIHETGPAYWSAKIAELDTKLA</sequence>
<evidence type="ECO:0000256" key="10">
    <source>
        <dbReference type="PIRNR" id="PIRNR001394"/>
    </source>
</evidence>
<dbReference type="Gene3D" id="3.20.130.10">
    <property type="entry name" value="Fe-S hydro-lyase, tartrate dehydratase beta-type, catalytic domain"/>
    <property type="match status" value="1"/>
</dbReference>
<evidence type="ECO:0000256" key="9">
    <source>
        <dbReference type="ARBA" id="ARBA00023239"/>
    </source>
</evidence>
<evidence type="ECO:0000256" key="5">
    <source>
        <dbReference type="ARBA" id="ARBA00022485"/>
    </source>
</evidence>
<evidence type="ECO:0000259" key="12">
    <source>
        <dbReference type="Pfam" id="PF05681"/>
    </source>
</evidence>